<evidence type="ECO:0000259" key="6">
    <source>
        <dbReference type="Pfam" id="PF00171"/>
    </source>
</evidence>
<dbReference type="EMBL" id="QGNW01001057">
    <property type="protein sequence ID" value="RVW57343.1"/>
    <property type="molecule type" value="Genomic_DNA"/>
</dbReference>
<dbReference type="PANTHER" id="PTHR43866">
    <property type="entry name" value="MALONATE-SEMIALDEHYDE DEHYDROGENASE"/>
    <property type="match status" value="1"/>
</dbReference>
<evidence type="ECO:0000256" key="1">
    <source>
        <dbReference type="ARBA" id="ARBA00009986"/>
    </source>
</evidence>
<dbReference type="Gene3D" id="3.40.309.10">
    <property type="entry name" value="Aldehyde Dehydrogenase, Chain A, domain 2"/>
    <property type="match status" value="1"/>
</dbReference>
<evidence type="ECO:0000256" key="3">
    <source>
        <dbReference type="ARBA" id="ARBA00023002"/>
    </source>
</evidence>
<feature type="domain" description="Aldehyde dehydrogenase" evidence="6">
    <location>
        <begin position="51"/>
        <end position="99"/>
    </location>
</feature>
<feature type="domain" description="Aldehyde dehydrogenase" evidence="6">
    <location>
        <begin position="134"/>
        <end position="197"/>
    </location>
</feature>
<name>A0A438FBH5_VITVI</name>
<dbReference type="GO" id="GO:0004491">
    <property type="term" value="F:methylmalonate-semialdehyde dehydrogenase (acylating, NAD) activity"/>
    <property type="evidence" value="ECO:0007669"/>
    <property type="project" value="UniProtKB-EC"/>
</dbReference>
<dbReference type="InterPro" id="IPR016161">
    <property type="entry name" value="Ald_DH/histidinol_DH"/>
</dbReference>
<dbReference type="Gene3D" id="3.40.605.10">
    <property type="entry name" value="Aldehyde Dehydrogenase, Chain A, domain 1"/>
    <property type="match status" value="2"/>
</dbReference>
<evidence type="ECO:0000256" key="2">
    <source>
        <dbReference type="ARBA" id="ARBA00013048"/>
    </source>
</evidence>
<dbReference type="InterPro" id="IPR016162">
    <property type="entry name" value="Ald_DH_N"/>
</dbReference>
<evidence type="ECO:0000313" key="8">
    <source>
        <dbReference type="Proteomes" id="UP000288805"/>
    </source>
</evidence>
<proteinExistence type="inferred from homology"/>
<feature type="region of interest" description="Disordered" evidence="5">
    <location>
        <begin position="1"/>
        <end position="26"/>
    </location>
</feature>
<comment type="similarity">
    <text evidence="1">Belongs to the aldehyde dehydrogenase family.</text>
</comment>
<dbReference type="AlphaFoldDB" id="A0A438FBH5"/>
<dbReference type="InterPro" id="IPR015590">
    <property type="entry name" value="Aldehyde_DH_dom"/>
</dbReference>
<reference evidence="7 8" key="1">
    <citation type="journal article" date="2018" name="PLoS Genet.">
        <title>Population sequencing reveals clonal diversity and ancestral inbreeding in the grapevine cultivar Chardonnay.</title>
        <authorList>
            <person name="Roach M.J."/>
            <person name="Johnson D.L."/>
            <person name="Bohlmann J."/>
            <person name="van Vuuren H.J."/>
            <person name="Jones S.J."/>
            <person name="Pretorius I.S."/>
            <person name="Schmidt S.A."/>
            <person name="Borneman A.R."/>
        </authorList>
    </citation>
    <scope>NUCLEOTIDE SEQUENCE [LARGE SCALE GENOMIC DNA]</scope>
    <source>
        <strain evidence="8">cv. Chardonnay</strain>
        <tissue evidence="7">Leaf</tissue>
    </source>
</reference>
<keyword evidence="3" id="KW-0560">Oxidoreductase</keyword>
<dbReference type="InterPro" id="IPR016160">
    <property type="entry name" value="Ald_DH_CS_CYS"/>
</dbReference>
<dbReference type="Proteomes" id="UP000288805">
    <property type="component" value="Unassembled WGS sequence"/>
</dbReference>
<protein>
    <recommendedName>
        <fullName evidence="2">methylmalonate-semialdehyde dehydrogenase (CoA acylating)</fullName>
        <ecNumber evidence="2">1.2.1.27</ecNumber>
    </recommendedName>
</protein>
<dbReference type="InterPro" id="IPR010061">
    <property type="entry name" value="MeMal-semiAld_DH"/>
</dbReference>
<organism evidence="7 8">
    <name type="scientific">Vitis vinifera</name>
    <name type="common">Grape</name>
    <dbReference type="NCBI Taxonomy" id="29760"/>
    <lineage>
        <taxon>Eukaryota</taxon>
        <taxon>Viridiplantae</taxon>
        <taxon>Streptophyta</taxon>
        <taxon>Embryophyta</taxon>
        <taxon>Tracheophyta</taxon>
        <taxon>Spermatophyta</taxon>
        <taxon>Magnoliopsida</taxon>
        <taxon>eudicotyledons</taxon>
        <taxon>Gunneridae</taxon>
        <taxon>Pentapetalae</taxon>
        <taxon>rosids</taxon>
        <taxon>Vitales</taxon>
        <taxon>Vitaceae</taxon>
        <taxon>Viteae</taxon>
        <taxon>Vitis</taxon>
    </lineage>
</organism>
<evidence type="ECO:0000256" key="4">
    <source>
        <dbReference type="ARBA" id="ARBA00023027"/>
    </source>
</evidence>
<sequence>MEQEVREIGENGSKPPERPQVENSKKGFLKQKDSILQKSKSSLNGHLLGASMILAALAMEAGLPHGVLNIVHGTNDIVNYICDDDDIKAVSFVGSNTVSQIPCILVLYAYLCSDNSNGGCLPLRHGSGGRGWGGDGKAGMNIYARAAARGKRVQSNMGAKNHAIIMPDASMEATLNALVAAGFGAAGQRCMALSTAVFVGGSIPWLLPIITTICCLFPV</sequence>
<comment type="caution">
    <text evidence="7">The sequence shown here is derived from an EMBL/GenBank/DDBJ whole genome shotgun (WGS) entry which is preliminary data.</text>
</comment>
<dbReference type="InterPro" id="IPR016163">
    <property type="entry name" value="Ald_DH_C"/>
</dbReference>
<evidence type="ECO:0000313" key="7">
    <source>
        <dbReference type="EMBL" id="RVW57343.1"/>
    </source>
</evidence>
<dbReference type="Pfam" id="PF00171">
    <property type="entry name" value="Aldedh"/>
    <property type="match status" value="2"/>
</dbReference>
<keyword evidence="4" id="KW-0520">NAD</keyword>
<evidence type="ECO:0000256" key="5">
    <source>
        <dbReference type="SAM" id="MobiDB-lite"/>
    </source>
</evidence>
<gene>
    <name evidence="7" type="primary">ALDH6B2_7</name>
    <name evidence="7" type="ORF">CK203_079216</name>
</gene>
<dbReference type="EC" id="1.2.1.27" evidence="2"/>
<dbReference type="SUPFAM" id="SSF53720">
    <property type="entry name" value="ALDH-like"/>
    <property type="match status" value="2"/>
</dbReference>
<dbReference type="PROSITE" id="PS00070">
    <property type="entry name" value="ALDEHYDE_DEHYDR_CYS"/>
    <property type="match status" value="1"/>
</dbReference>
<dbReference type="PANTHER" id="PTHR43866:SF1">
    <property type="entry name" value="METHYLMALONATE-SEMIALDEHYDE DEHYDROGENASE (COA ACYLATING)"/>
    <property type="match status" value="1"/>
</dbReference>
<accession>A0A438FBH5</accession>